<gene>
    <name evidence="6" type="ORF">IQ241_09275</name>
</gene>
<dbReference type="InterPro" id="IPR000653">
    <property type="entry name" value="DegT/StrS_aminotransferase"/>
</dbReference>
<dbReference type="PANTHER" id="PTHR30244:SF36">
    <property type="entry name" value="3-OXO-GLUCOSE-6-PHOSPHATE:GLUTAMATE AMINOTRANSFERASE"/>
    <property type="match status" value="1"/>
</dbReference>
<dbReference type="EMBL" id="JADEXG010000017">
    <property type="protein sequence ID" value="MBE9077486.1"/>
    <property type="molecule type" value="Genomic_DNA"/>
</dbReference>
<dbReference type="Pfam" id="PF01041">
    <property type="entry name" value="DegT_DnrJ_EryC1"/>
    <property type="match status" value="1"/>
</dbReference>
<evidence type="ECO:0000256" key="2">
    <source>
        <dbReference type="ARBA" id="ARBA00037999"/>
    </source>
</evidence>
<name>A0A8J7ABY3_9CYAN</name>
<feature type="modified residue" description="N6-(pyridoxal phosphate)lysine" evidence="4">
    <location>
        <position position="190"/>
    </location>
</feature>
<sequence length="392" mass="42289">MANPLPVPFVDLSLQHQPLQAELLSLFQARLAAADFVLGPAVAEFEHVFADASGAAYGVGVGCGTDAIALGLQACGIGPGDEVILPANTFIATLIGLLRTGATPIFVDCEPETALIDLVAAEQAITPRTRAIIPVHLYGQMVSPSELRALAQRHQLFIFEDAAQAHLAEREGQRAGSVGLGAAFSFYPSKNLGALGDSGMLLTSQGLVAETVRSLRNYGARQKYVHTDAGGTNSRLDTLQAAVLQAKLPYLAEWNRDRNRLACEYDQRLAHLADYGIRPLLNRSGSGHVYHLYVIRIAADCPVDRARLQLELTSQDIQTGIHYPLPCHLQPAFLSLGHRQGDFPRAEALSTEILSLPMYPGLSEAQLERVVAAIQYLVTQSSRATQILDPTR</sequence>
<organism evidence="6 7">
    <name type="scientific">Vasconcelosia minhoensis LEGE 07310</name>
    <dbReference type="NCBI Taxonomy" id="915328"/>
    <lineage>
        <taxon>Bacteria</taxon>
        <taxon>Bacillati</taxon>
        <taxon>Cyanobacteriota</taxon>
        <taxon>Cyanophyceae</taxon>
        <taxon>Nodosilineales</taxon>
        <taxon>Cymatolegaceae</taxon>
        <taxon>Vasconcelosia</taxon>
        <taxon>Vasconcelosia minhoensis</taxon>
    </lineage>
</organism>
<accession>A0A8J7ABY3</accession>
<dbReference type="SUPFAM" id="SSF53383">
    <property type="entry name" value="PLP-dependent transferases"/>
    <property type="match status" value="1"/>
</dbReference>
<dbReference type="GO" id="GO:0030170">
    <property type="term" value="F:pyridoxal phosphate binding"/>
    <property type="evidence" value="ECO:0007669"/>
    <property type="project" value="TreeGrafter"/>
</dbReference>
<dbReference type="Gene3D" id="3.40.640.10">
    <property type="entry name" value="Type I PLP-dependent aspartate aminotransferase-like (Major domain)"/>
    <property type="match status" value="1"/>
</dbReference>
<evidence type="ECO:0000256" key="4">
    <source>
        <dbReference type="PIRSR" id="PIRSR000390-2"/>
    </source>
</evidence>
<dbReference type="InterPro" id="IPR015424">
    <property type="entry name" value="PyrdxlP-dep_Trfase"/>
</dbReference>
<proteinExistence type="inferred from homology"/>
<dbReference type="GO" id="GO:0008483">
    <property type="term" value="F:transaminase activity"/>
    <property type="evidence" value="ECO:0007669"/>
    <property type="project" value="UniProtKB-KW"/>
</dbReference>
<evidence type="ECO:0000256" key="5">
    <source>
        <dbReference type="RuleBase" id="RU004508"/>
    </source>
</evidence>
<feature type="active site" description="Proton acceptor" evidence="3">
    <location>
        <position position="190"/>
    </location>
</feature>
<dbReference type="GO" id="GO:0000271">
    <property type="term" value="P:polysaccharide biosynthetic process"/>
    <property type="evidence" value="ECO:0007669"/>
    <property type="project" value="TreeGrafter"/>
</dbReference>
<dbReference type="AlphaFoldDB" id="A0A8J7ABY3"/>
<dbReference type="Proteomes" id="UP000636505">
    <property type="component" value="Unassembled WGS sequence"/>
</dbReference>
<keyword evidence="1 4" id="KW-0663">Pyridoxal phosphate</keyword>
<evidence type="ECO:0000256" key="3">
    <source>
        <dbReference type="PIRSR" id="PIRSR000390-1"/>
    </source>
</evidence>
<dbReference type="PIRSF" id="PIRSF000390">
    <property type="entry name" value="PLP_StrS"/>
    <property type="match status" value="1"/>
</dbReference>
<dbReference type="InterPro" id="IPR015422">
    <property type="entry name" value="PyrdxlP-dep_Trfase_small"/>
</dbReference>
<comment type="similarity">
    <text evidence="2 5">Belongs to the DegT/DnrJ/EryC1 family.</text>
</comment>
<dbReference type="Gene3D" id="3.90.1150.10">
    <property type="entry name" value="Aspartate Aminotransferase, domain 1"/>
    <property type="match status" value="1"/>
</dbReference>
<dbReference type="PANTHER" id="PTHR30244">
    <property type="entry name" value="TRANSAMINASE"/>
    <property type="match status" value="1"/>
</dbReference>
<comment type="caution">
    <text evidence="6">The sequence shown here is derived from an EMBL/GenBank/DDBJ whole genome shotgun (WGS) entry which is preliminary data.</text>
</comment>
<keyword evidence="7" id="KW-1185">Reference proteome</keyword>
<reference evidence="6" key="1">
    <citation type="submission" date="2020-10" db="EMBL/GenBank/DDBJ databases">
        <authorList>
            <person name="Castelo-Branco R."/>
            <person name="Eusebio N."/>
            <person name="Adriana R."/>
            <person name="Vieira A."/>
            <person name="Brugerolle De Fraissinette N."/>
            <person name="Rezende De Castro R."/>
            <person name="Schneider M.P."/>
            <person name="Vasconcelos V."/>
            <person name="Leao P.N."/>
        </authorList>
    </citation>
    <scope>NUCLEOTIDE SEQUENCE</scope>
    <source>
        <strain evidence="6">LEGE 07310</strain>
    </source>
</reference>
<protein>
    <submittedName>
        <fullName evidence="6">DegT/DnrJ/EryC1/StrS family aminotransferase</fullName>
    </submittedName>
</protein>
<evidence type="ECO:0000313" key="7">
    <source>
        <dbReference type="Proteomes" id="UP000636505"/>
    </source>
</evidence>
<keyword evidence="6" id="KW-0808">Transferase</keyword>
<evidence type="ECO:0000313" key="6">
    <source>
        <dbReference type="EMBL" id="MBE9077486.1"/>
    </source>
</evidence>
<dbReference type="InterPro" id="IPR015421">
    <property type="entry name" value="PyrdxlP-dep_Trfase_major"/>
</dbReference>
<evidence type="ECO:0000256" key="1">
    <source>
        <dbReference type="ARBA" id="ARBA00022898"/>
    </source>
</evidence>
<dbReference type="RefSeq" id="WP_193906304.1">
    <property type="nucleotide sequence ID" value="NZ_JADEXG010000017.1"/>
</dbReference>
<keyword evidence="6" id="KW-0032">Aminotransferase</keyword>
<dbReference type="CDD" id="cd00616">
    <property type="entry name" value="AHBA_syn"/>
    <property type="match status" value="1"/>
</dbReference>